<proteinExistence type="predicted"/>
<protein>
    <submittedName>
        <fullName evidence="1">Uncharacterized protein</fullName>
    </submittedName>
</protein>
<dbReference type="AlphaFoldDB" id="A0A3B0TXQ0"/>
<dbReference type="EMBL" id="UOEQ01000430">
    <property type="protein sequence ID" value="VAW22778.1"/>
    <property type="molecule type" value="Genomic_DNA"/>
</dbReference>
<evidence type="ECO:0000313" key="1">
    <source>
        <dbReference type="EMBL" id="VAW22778.1"/>
    </source>
</evidence>
<organism evidence="1">
    <name type="scientific">hydrothermal vent metagenome</name>
    <dbReference type="NCBI Taxonomy" id="652676"/>
    <lineage>
        <taxon>unclassified sequences</taxon>
        <taxon>metagenomes</taxon>
        <taxon>ecological metagenomes</taxon>
    </lineage>
</organism>
<sequence>MQNQIETSAITITTSFSEAELRAANVNPATGLATDFLNLFNEYIMLAELVEDGSMEHDVLSDWLPIDYETHFSRSGFAGAEVVLNAYRALEKNIRQLFENAVNDLISSILVHQEKPDPDPSLIDAIMGQRDVVAAKISEPITISEVACENTQSAIDALFD</sequence>
<gene>
    <name evidence="1" type="ORF">MNBD_ALPHA11-937</name>
</gene>
<name>A0A3B0TXQ0_9ZZZZ</name>
<reference evidence="1" key="1">
    <citation type="submission" date="2018-06" db="EMBL/GenBank/DDBJ databases">
        <authorList>
            <person name="Zhirakovskaya E."/>
        </authorList>
    </citation>
    <scope>NUCLEOTIDE SEQUENCE</scope>
</reference>
<accession>A0A3B0TXQ0</accession>